<dbReference type="AlphaFoldDB" id="A0A4V3XB41"/>
<comment type="caution">
    <text evidence="1">The sequence shown here is derived from an EMBL/GenBank/DDBJ whole genome shotgun (WGS) entry which is preliminary data.</text>
</comment>
<name>A0A4V3XB41_9APHY</name>
<accession>A0A4V3XB41</accession>
<keyword evidence="2" id="KW-1185">Reference proteome</keyword>
<gene>
    <name evidence="1" type="ORF">EW026_g2073</name>
</gene>
<dbReference type="EMBL" id="SGPJ01000049">
    <property type="protein sequence ID" value="THH00483.1"/>
    <property type="molecule type" value="Genomic_DNA"/>
</dbReference>
<reference evidence="1 2" key="1">
    <citation type="submission" date="2019-02" db="EMBL/GenBank/DDBJ databases">
        <title>Genome sequencing of the rare red list fungi Phlebia centrifuga.</title>
        <authorList>
            <person name="Buettner E."/>
            <person name="Kellner H."/>
        </authorList>
    </citation>
    <scope>NUCLEOTIDE SEQUENCE [LARGE SCALE GENOMIC DNA]</scope>
    <source>
        <strain evidence="1 2">DSM 108282</strain>
    </source>
</reference>
<organism evidence="1 2">
    <name type="scientific">Hermanssonia centrifuga</name>
    <dbReference type="NCBI Taxonomy" id="98765"/>
    <lineage>
        <taxon>Eukaryota</taxon>
        <taxon>Fungi</taxon>
        <taxon>Dikarya</taxon>
        <taxon>Basidiomycota</taxon>
        <taxon>Agaricomycotina</taxon>
        <taxon>Agaricomycetes</taxon>
        <taxon>Polyporales</taxon>
        <taxon>Meruliaceae</taxon>
        <taxon>Hermanssonia</taxon>
    </lineage>
</organism>
<evidence type="ECO:0000313" key="1">
    <source>
        <dbReference type="EMBL" id="THH00483.1"/>
    </source>
</evidence>
<dbReference type="Proteomes" id="UP000309038">
    <property type="component" value="Unassembled WGS sequence"/>
</dbReference>
<evidence type="ECO:0000313" key="2">
    <source>
        <dbReference type="Proteomes" id="UP000309038"/>
    </source>
</evidence>
<sequence length="233" mass="26305">MLSLAEYVAAVRQSSCGELSHIALEMEFGVRFSSSEDEVLIREAVIAESLIKCLDMGSVSGRWWILRTLLEDYWPIPKPTLSPSPLLSCVYWRKLKTFLSSVLTLLSHPVQDAQADIQIIVSLLYTRVLPEVAIIAEEDATEIRSKIVLLTLELLSILGNEQNGLLTQFCDWYQHPDWKSSLERAMSDLFTKAEWPYVLRLISSVVSELPLAVQVPLVAFILPLLNTIHPVRN</sequence>
<protein>
    <submittedName>
        <fullName evidence="1">Uncharacterized protein</fullName>
    </submittedName>
</protein>
<proteinExistence type="predicted"/>